<reference evidence="1" key="1">
    <citation type="submission" date="2021-06" db="EMBL/GenBank/DDBJ databases">
        <authorList>
            <person name="Kallberg Y."/>
            <person name="Tangrot J."/>
            <person name="Rosling A."/>
        </authorList>
    </citation>
    <scope>NUCLEOTIDE SEQUENCE</scope>
    <source>
        <strain evidence="1">MT106</strain>
    </source>
</reference>
<comment type="caution">
    <text evidence="1">The sequence shown here is derived from an EMBL/GenBank/DDBJ whole genome shotgun (WGS) entry which is preliminary data.</text>
</comment>
<organism evidence="1 2">
    <name type="scientific">Ambispora gerdemannii</name>
    <dbReference type="NCBI Taxonomy" id="144530"/>
    <lineage>
        <taxon>Eukaryota</taxon>
        <taxon>Fungi</taxon>
        <taxon>Fungi incertae sedis</taxon>
        <taxon>Mucoromycota</taxon>
        <taxon>Glomeromycotina</taxon>
        <taxon>Glomeromycetes</taxon>
        <taxon>Archaeosporales</taxon>
        <taxon>Ambisporaceae</taxon>
        <taxon>Ambispora</taxon>
    </lineage>
</organism>
<gene>
    <name evidence="1" type="ORF">AGERDE_LOCUS7619</name>
</gene>
<feature type="non-terminal residue" evidence="1">
    <location>
        <position position="1"/>
    </location>
</feature>
<accession>A0A9N9BLJ2</accession>
<dbReference type="Proteomes" id="UP000789831">
    <property type="component" value="Unassembled WGS sequence"/>
</dbReference>
<proteinExistence type="predicted"/>
<keyword evidence="2" id="KW-1185">Reference proteome</keyword>
<evidence type="ECO:0000313" key="1">
    <source>
        <dbReference type="EMBL" id="CAG8570600.1"/>
    </source>
</evidence>
<evidence type="ECO:0000313" key="2">
    <source>
        <dbReference type="Proteomes" id="UP000789831"/>
    </source>
</evidence>
<sequence>KLAPPNGSYEAICGTQVRRTPNDFHGPRNAAKNLSLPWFWKGY</sequence>
<protein>
    <submittedName>
        <fullName evidence="1">2188_t:CDS:1</fullName>
    </submittedName>
</protein>
<dbReference type="EMBL" id="CAJVPL010001424">
    <property type="protein sequence ID" value="CAG8570600.1"/>
    <property type="molecule type" value="Genomic_DNA"/>
</dbReference>
<dbReference type="AlphaFoldDB" id="A0A9N9BLJ2"/>
<name>A0A9N9BLJ2_9GLOM</name>